<dbReference type="Proteomes" id="UP001500021">
    <property type="component" value="Unassembled WGS sequence"/>
</dbReference>
<protein>
    <recommendedName>
        <fullName evidence="3">STAS/SEC14 domain-containing protein</fullName>
    </recommendedName>
</protein>
<dbReference type="RefSeq" id="WP_215979725.1">
    <property type="nucleotide sequence ID" value="NZ_BAAAFA010000001.1"/>
</dbReference>
<organism evidence="1 2">
    <name type="scientific">Colwellia asteriadis</name>
    <dbReference type="NCBI Taxonomy" id="517723"/>
    <lineage>
        <taxon>Bacteria</taxon>
        <taxon>Pseudomonadati</taxon>
        <taxon>Pseudomonadota</taxon>
        <taxon>Gammaproteobacteria</taxon>
        <taxon>Alteromonadales</taxon>
        <taxon>Colwelliaceae</taxon>
        <taxon>Colwellia</taxon>
    </lineage>
</organism>
<sequence length="137" mass="15917">MQFSQHGQYTIEHQDNILIVDAAGPFNDETAKHYHQDITQLINELSGEAWGSLVTFHGNSIFTPDAEQQLIETTRYRQERGMIAIAVVITNSAYADIQQMQLQRIYRQCRIDFHVFSEVSRAKSWLNQFITRRQDKG</sequence>
<evidence type="ECO:0000313" key="2">
    <source>
        <dbReference type="Proteomes" id="UP001500021"/>
    </source>
</evidence>
<reference evidence="1 2" key="1">
    <citation type="journal article" date="2019" name="Int. J. Syst. Evol. Microbiol.">
        <title>The Global Catalogue of Microorganisms (GCM) 10K type strain sequencing project: providing services to taxonomists for standard genome sequencing and annotation.</title>
        <authorList>
            <consortium name="The Broad Institute Genomics Platform"/>
            <consortium name="The Broad Institute Genome Sequencing Center for Infectious Disease"/>
            <person name="Wu L."/>
            <person name="Ma J."/>
        </authorList>
    </citation>
    <scope>NUCLEOTIDE SEQUENCE [LARGE SCALE GENOMIC DNA]</scope>
    <source>
        <strain evidence="1 2">JCM 15608</strain>
    </source>
</reference>
<dbReference type="EMBL" id="BAAAFA010000001">
    <property type="protein sequence ID" value="GAA0810824.1"/>
    <property type="molecule type" value="Genomic_DNA"/>
</dbReference>
<comment type="caution">
    <text evidence="1">The sequence shown here is derived from an EMBL/GenBank/DDBJ whole genome shotgun (WGS) entry which is preliminary data.</text>
</comment>
<accession>A0ABN1L2L0</accession>
<evidence type="ECO:0000313" key="1">
    <source>
        <dbReference type="EMBL" id="GAA0810824.1"/>
    </source>
</evidence>
<keyword evidence="2" id="KW-1185">Reference proteome</keyword>
<evidence type="ECO:0008006" key="3">
    <source>
        <dbReference type="Google" id="ProtNLM"/>
    </source>
</evidence>
<proteinExistence type="predicted"/>
<name>A0ABN1L2L0_9GAMM</name>
<gene>
    <name evidence="1" type="ORF">GCM10009111_02400</name>
</gene>